<evidence type="ECO:0000313" key="1">
    <source>
        <dbReference type="EMBL" id="SHL18694.1"/>
    </source>
</evidence>
<gene>
    <name evidence="1" type="ORF">SAMN05216499_10323</name>
</gene>
<dbReference type="OrthoDB" id="3215106at2"/>
<proteinExistence type="predicted"/>
<dbReference type="EMBL" id="FRBI01000003">
    <property type="protein sequence ID" value="SHL18694.1"/>
    <property type="molecule type" value="Genomic_DNA"/>
</dbReference>
<name>A0A1M6YK53_9ACTN</name>
<dbReference type="STRING" id="310782.SAMN05216499_10323"/>
<dbReference type="RefSeq" id="WP_073494678.1">
    <property type="nucleotide sequence ID" value="NZ_FRBI01000003.1"/>
</dbReference>
<sequence>MSEPTLLKKLVRERGWTYDQFRRAYEMAARDLAATSGEAISTASVEEQTFRRWTSGRVSGLPNRPAPQVLEHMFGCQARLLLRPPSGEHVAVGSRFVPALDESDLAMTARDAAAHAGDAASLSLPDMTLDQLDDDVIALARTYGSTSPVEVYRRAKELLGLSQALLERTQVPRQRTRAYLAAGQASALLSSICFDLGSLPTAVQLSRTAALYGQVIEHGPLQAYAHGALAFLAYWGGRPAEAVRLVQTAQRFGGLGDSAIIRLAVIEGRAYGHLGRQVEAERAVRRALEQNAGTRDELHDDVGGEFGFPADRVAMSNATTYLLLRDADGADEAASSALRLLSAKPADQRPLMTSTQASVDLARARLLRQDLDGAHEALEPVFDVPSEWRGTGALERLAAARAELSRRGFQGSNAASTLGERIEDFIASATAQKLSGAAPLAIEG</sequence>
<reference evidence="1 2" key="1">
    <citation type="submission" date="2016-11" db="EMBL/GenBank/DDBJ databases">
        <authorList>
            <person name="Jaros S."/>
            <person name="Januszkiewicz K."/>
            <person name="Wedrychowicz H."/>
        </authorList>
    </citation>
    <scope>NUCLEOTIDE SEQUENCE [LARGE SCALE GENOMIC DNA]</scope>
    <source>
        <strain evidence="1 2">CGMCC 4.2025</strain>
    </source>
</reference>
<accession>A0A1M6YK53</accession>
<dbReference type="SUPFAM" id="SSF48452">
    <property type="entry name" value="TPR-like"/>
    <property type="match status" value="1"/>
</dbReference>
<organism evidence="1 2">
    <name type="scientific">Actinacidiphila paucisporea</name>
    <dbReference type="NCBI Taxonomy" id="310782"/>
    <lineage>
        <taxon>Bacteria</taxon>
        <taxon>Bacillati</taxon>
        <taxon>Actinomycetota</taxon>
        <taxon>Actinomycetes</taxon>
        <taxon>Kitasatosporales</taxon>
        <taxon>Streptomycetaceae</taxon>
        <taxon>Actinacidiphila</taxon>
    </lineage>
</organism>
<dbReference type="Gene3D" id="1.25.40.10">
    <property type="entry name" value="Tetratricopeptide repeat domain"/>
    <property type="match status" value="1"/>
</dbReference>
<evidence type="ECO:0000313" key="2">
    <source>
        <dbReference type="Proteomes" id="UP000184111"/>
    </source>
</evidence>
<keyword evidence="2" id="KW-1185">Reference proteome</keyword>
<dbReference type="InterPro" id="IPR011990">
    <property type="entry name" value="TPR-like_helical_dom_sf"/>
</dbReference>
<dbReference type="Proteomes" id="UP000184111">
    <property type="component" value="Unassembled WGS sequence"/>
</dbReference>
<protein>
    <recommendedName>
        <fullName evidence="3">Tetratricopeptide repeat protein</fullName>
    </recommendedName>
</protein>
<dbReference type="AlphaFoldDB" id="A0A1M6YK53"/>
<evidence type="ECO:0008006" key="3">
    <source>
        <dbReference type="Google" id="ProtNLM"/>
    </source>
</evidence>